<dbReference type="GO" id="GO:0003700">
    <property type="term" value="F:DNA-binding transcription factor activity"/>
    <property type="evidence" value="ECO:0007669"/>
    <property type="project" value="InterPro"/>
</dbReference>
<dbReference type="SUPFAM" id="SSF46955">
    <property type="entry name" value="Putative DNA-binding domain"/>
    <property type="match status" value="1"/>
</dbReference>
<evidence type="ECO:0000259" key="2">
    <source>
        <dbReference type="PROSITE" id="PS50937"/>
    </source>
</evidence>
<organism evidence="3 4">
    <name type="scientific">Paenibacillus lutimineralis</name>
    <dbReference type="NCBI Taxonomy" id="2707005"/>
    <lineage>
        <taxon>Bacteria</taxon>
        <taxon>Bacillati</taxon>
        <taxon>Bacillota</taxon>
        <taxon>Bacilli</taxon>
        <taxon>Bacillales</taxon>
        <taxon>Paenibacillaceae</taxon>
        <taxon>Paenibacillus</taxon>
    </lineage>
</organism>
<sequence>MIHIKEVAKQTDISVRTLRYYDQIGLLTAPAKTEGGHRLYTEEELKRLQYIHFFKGMGYSLQEIKEMLSDPNWNWLDSLNKQLACILEEQQRLKRMESSLRELIHGIVVEVGDEQAAVQKLIQLSQQYKKRSPTLKQSIFSERERELLARVPKMNGEDPATMEWIALLGQLKQHMKDGPDSPKVQNIIRRMLEKQVEEFEDEGEFINKLWEVRKSPQQSELLGLYPIDQEILDFMEQAYEAHMVEVQGILGEKGEYRES</sequence>
<reference evidence="4" key="1">
    <citation type="submission" date="2018-12" db="EMBL/GenBank/DDBJ databases">
        <title>Complete genome sequence of Paenibacillus sp. MBLB1234.</title>
        <authorList>
            <person name="Nam Y.-D."/>
            <person name="Kang J."/>
            <person name="Chung W.-H."/>
            <person name="Park Y.S."/>
        </authorList>
    </citation>
    <scope>NUCLEOTIDE SEQUENCE [LARGE SCALE GENOMIC DNA]</scope>
    <source>
        <strain evidence="4">MBLB1234</strain>
    </source>
</reference>
<dbReference type="KEGG" id="plut:EI981_28600"/>
<name>A0A3S9V659_9BACL</name>
<protein>
    <submittedName>
        <fullName evidence="3">MerR family transcriptional regulator</fullName>
    </submittedName>
</protein>
<dbReference type="PROSITE" id="PS50937">
    <property type="entry name" value="HTH_MERR_2"/>
    <property type="match status" value="1"/>
</dbReference>
<dbReference type="InterPro" id="IPR009061">
    <property type="entry name" value="DNA-bd_dom_put_sf"/>
</dbReference>
<feature type="domain" description="HTH merR-type" evidence="2">
    <location>
        <begin position="1"/>
        <end position="70"/>
    </location>
</feature>
<dbReference type="PANTHER" id="PTHR30204">
    <property type="entry name" value="REDOX-CYCLING DRUG-SENSING TRANSCRIPTIONAL ACTIVATOR SOXR"/>
    <property type="match status" value="1"/>
</dbReference>
<keyword evidence="4" id="KW-1185">Reference proteome</keyword>
<dbReference type="SMART" id="SM00422">
    <property type="entry name" value="HTH_MERR"/>
    <property type="match status" value="1"/>
</dbReference>
<dbReference type="PRINTS" id="PR00040">
    <property type="entry name" value="HTHMERR"/>
</dbReference>
<dbReference type="AlphaFoldDB" id="A0A3S9V659"/>
<dbReference type="RefSeq" id="WP_127004089.1">
    <property type="nucleotide sequence ID" value="NZ_CP034346.1"/>
</dbReference>
<dbReference type="PANTHER" id="PTHR30204:SF90">
    <property type="entry name" value="HTH-TYPE TRANSCRIPTIONAL ACTIVATOR MTA"/>
    <property type="match status" value="1"/>
</dbReference>
<dbReference type="GO" id="GO:0003677">
    <property type="term" value="F:DNA binding"/>
    <property type="evidence" value="ECO:0007669"/>
    <property type="project" value="UniProtKB-KW"/>
</dbReference>
<proteinExistence type="predicted"/>
<dbReference type="Pfam" id="PF13411">
    <property type="entry name" value="MerR_1"/>
    <property type="match status" value="1"/>
</dbReference>
<dbReference type="Gene3D" id="1.10.1660.10">
    <property type="match status" value="1"/>
</dbReference>
<keyword evidence="1" id="KW-0238">DNA-binding</keyword>
<dbReference type="Proteomes" id="UP000270678">
    <property type="component" value="Chromosome"/>
</dbReference>
<evidence type="ECO:0000313" key="3">
    <source>
        <dbReference type="EMBL" id="AZS17999.1"/>
    </source>
</evidence>
<accession>A0A3S9V659</accession>
<dbReference type="InterPro" id="IPR047057">
    <property type="entry name" value="MerR_fam"/>
</dbReference>
<gene>
    <name evidence="3" type="ORF">EI981_28600</name>
</gene>
<dbReference type="InterPro" id="IPR000551">
    <property type="entry name" value="MerR-type_HTH_dom"/>
</dbReference>
<dbReference type="CDD" id="cd01106">
    <property type="entry name" value="HTH_TipAL-Mta"/>
    <property type="match status" value="1"/>
</dbReference>
<dbReference type="EMBL" id="CP034346">
    <property type="protein sequence ID" value="AZS17999.1"/>
    <property type="molecule type" value="Genomic_DNA"/>
</dbReference>
<dbReference type="OrthoDB" id="1894615at2"/>
<evidence type="ECO:0000313" key="4">
    <source>
        <dbReference type="Proteomes" id="UP000270678"/>
    </source>
</evidence>
<evidence type="ECO:0000256" key="1">
    <source>
        <dbReference type="ARBA" id="ARBA00023125"/>
    </source>
</evidence>